<dbReference type="EC" id="5.6.2.2" evidence="4"/>
<evidence type="ECO:0000256" key="2">
    <source>
        <dbReference type="ARBA" id="ARBA00001946"/>
    </source>
</evidence>
<comment type="similarity">
    <text evidence="3">Belongs to the type II topoisomerase family.</text>
</comment>
<comment type="catalytic activity">
    <reaction evidence="1">
        <text>ATP-dependent breakage, passage and rejoining of double-stranded DNA.</text>
        <dbReference type="EC" id="5.6.2.2"/>
    </reaction>
</comment>
<dbReference type="PRINTS" id="PR00418">
    <property type="entry name" value="TPI2FAMILY"/>
</dbReference>
<evidence type="ECO:0000313" key="11">
    <source>
        <dbReference type="EMBL" id="KAA6320928.1"/>
    </source>
</evidence>
<dbReference type="SUPFAM" id="SSF54211">
    <property type="entry name" value="Ribosomal protein S5 domain 2-like"/>
    <property type="match status" value="1"/>
</dbReference>
<evidence type="ECO:0000256" key="3">
    <source>
        <dbReference type="ARBA" id="ARBA00011080"/>
    </source>
</evidence>
<dbReference type="InterPro" id="IPR013760">
    <property type="entry name" value="Topo_IIA-like_dom_sf"/>
</dbReference>
<dbReference type="GO" id="GO:0005634">
    <property type="term" value="C:nucleus"/>
    <property type="evidence" value="ECO:0007669"/>
    <property type="project" value="TreeGrafter"/>
</dbReference>
<dbReference type="SMART" id="SM00433">
    <property type="entry name" value="TOP2c"/>
    <property type="match status" value="1"/>
</dbReference>
<keyword evidence="8" id="KW-0238">DNA-binding</keyword>
<protein>
    <recommendedName>
        <fullName evidence="4">DNA topoisomerase (ATP-hydrolyzing)</fullName>
        <ecNumber evidence="4">5.6.2.2</ecNumber>
    </recommendedName>
</protein>
<proteinExistence type="inferred from homology"/>
<dbReference type="PANTHER" id="PTHR10169:SF38">
    <property type="entry name" value="DNA TOPOISOMERASE 2"/>
    <property type="match status" value="1"/>
</dbReference>
<gene>
    <name evidence="11" type="ORF">EZS27_029355</name>
</gene>
<organism evidence="11">
    <name type="scientific">termite gut metagenome</name>
    <dbReference type="NCBI Taxonomy" id="433724"/>
    <lineage>
        <taxon>unclassified sequences</taxon>
        <taxon>metagenomes</taxon>
        <taxon>organismal metagenomes</taxon>
    </lineage>
</organism>
<keyword evidence="5" id="KW-0547">Nucleotide-binding</keyword>
<dbReference type="Gene3D" id="3.30.230.10">
    <property type="match status" value="1"/>
</dbReference>
<dbReference type="GO" id="GO:0000712">
    <property type="term" value="P:resolution of meiotic recombination intermediates"/>
    <property type="evidence" value="ECO:0007669"/>
    <property type="project" value="TreeGrafter"/>
</dbReference>
<dbReference type="InterPro" id="IPR050634">
    <property type="entry name" value="DNA_Topoisomerase_II"/>
</dbReference>
<evidence type="ECO:0000256" key="5">
    <source>
        <dbReference type="ARBA" id="ARBA00022741"/>
    </source>
</evidence>
<dbReference type="InterPro" id="IPR014721">
    <property type="entry name" value="Ribsml_uS5_D2-typ_fold_subgr"/>
</dbReference>
<keyword evidence="9 11" id="KW-0413">Isomerase</keyword>
<dbReference type="GO" id="GO:0003677">
    <property type="term" value="F:DNA binding"/>
    <property type="evidence" value="ECO:0007669"/>
    <property type="project" value="UniProtKB-KW"/>
</dbReference>
<feature type="domain" description="C-terminal associated" evidence="10">
    <location>
        <begin position="219"/>
        <end position="307"/>
    </location>
</feature>
<dbReference type="PANTHER" id="PTHR10169">
    <property type="entry name" value="DNA TOPOISOMERASE/GYRASE"/>
    <property type="match status" value="1"/>
</dbReference>
<dbReference type="SUPFAM" id="SSF56719">
    <property type="entry name" value="Type II DNA topoisomerase"/>
    <property type="match status" value="1"/>
</dbReference>
<dbReference type="InterPro" id="IPR013759">
    <property type="entry name" value="Topo_IIA_B_C"/>
</dbReference>
<dbReference type="Pfam" id="PF16898">
    <property type="entry name" value="TOPRIM_C"/>
    <property type="match status" value="1"/>
</dbReference>
<dbReference type="GO" id="GO:0006265">
    <property type="term" value="P:DNA topological change"/>
    <property type="evidence" value="ECO:0007669"/>
    <property type="project" value="InterPro"/>
</dbReference>
<evidence type="ECO:0000256" key="7">
    <source>
        <dbReference type="ARBA" id="ARBA00023029"/>
    </source>
</evidence>
<dbReference type="Gene3D" id="3.40.50.670">
    <property type="match status" value="1"/>
</dbReference>
<evidence type="ECO:0000256" key="9">
    <source>
        <dbReference type="ARBA" id="ARBA00023235"/>
    </source>
</evidence>
<dbReference type="InterPro" id="IPR001241">
    <property type="entry name" value="Topo_IIA"/>
</dbReference>
<keyword evidence="7" id="KW-0799">Topoisomerase</keyword>
<reference evidence="11" key="1">
    <citation type="submission" date="2019-03" db="EMBL/GenBank/DDBJ databases">
        <title>Single cell metagenomics reveals metabolic interactions within the superorganism composed of flagellate Streblomastix strix and complex community of Bacteroidetes bacteria on its surface.</title>
        <authorList>
            <person name="Treitli S.C."/>
            <person name="Kolisko M."/>
            <person name="Husnik F."/>
            <person name="Keeling P."/>
            <person name="Hampl V."/>
        </authorList>
    </citation>
    <scope>NUCLEOTIDE SEQUENCE</scope>
    <source>
        <strain evidence="11">STM</strain>
    </source>
</reference>
<dbReference type="InterPro" id="IPR031660">
    <property type="entry name" value="TOPRIM_C"/>
</dbReference>
<evidence type="ECO:0000259" key="10">
    <source>
        <dbReference type="Pfam" id="PF16898"/>
    </source>
</evidence>
<evidence type="ECO:0000256" key="1">
    <source>
        <dbReference type="ARBA" id="ARBA00000185"/>
    </source>
</evidence>
<dbReference type="GO" id="GO:0003918">
    <property type="term" value="F:DNA topoisomerase type II (double strand cut, ATP-hydrolyzing) activity"/>
    <property type="evidence" value="ECO:0007669"/>
    <property type="project" value="UniProtKB-EC"/>
</dbReference>
<comment type="caution">
    <text evidence="11">The sequence shown here is derived from an EMBL/GenBank/DDBJ whole genome shotgun (WGS) entry which is preliminary data.</text>
</comment>
<dbReference type="EMBL" id="SNRY01003451">
    <property type="protein sequence ID" value="KAA6320928.1"/>
    <property type="molecule type" value="Genomic_DNA"/>
</dbReference>
<dbReference type="GO" id="GO:0005524">
    <property type="term" value="F:ATP binding"/>
    <property type="evidence" value="ECO:0007669"/>
    <property type="project" value="UniProtKB-KW"/>
</dbReference>
<dbReference type="InterPro" id="IPR020568">
    <property type="entry name" value="Ribosomal_Su5_D2-typ_SF"/>
</dbReference>
<feature type="non-terminal residue" evidence="11">
    <location>
        <position position="1"/>
    </location>
</feature>
<dbReference type="AlphaFoldDB" id="A0A5J4QIV5"/>
<evidence type="ECO:0000256" key="8">
    <source>
        <dbReference type="ARBA" id="ARBA00023125"/>
    </source>
</evidence>
<name>A0A5J4QIV5_9ZZZZ</name>
<dbReference type="GO" id="GO:0000819">
    <property type="term" value="P:sister chromatid segregation"/>
    <property type="evidence" value="ECO:0007669"/>
    <property type="project" value="TreeGrafter"/>
</dbReference>
<evidence type="ECO:0000256" key="4">
    <source>
        <dbReference type="ARBA" id="ARBA00012895"/>
    </source>
</evidence>
<accession>A0A5J4QIV5</accession>
<keyword evidence="6" id="KW-0067">ATP-binding</keyword>
<comment type="cofactor">
    <cofactor evidence="2">
        <name>Mg(2+)</name>
        <dbReference type="ChEBI" id="CHEBI:18420"/>
    </cofactor>
</comment>
<sequence>KNDMKLLTLKDVEDKVSIFTNLSIGNPTYNSQTKEELTNKFTKNDLVITDKFLTELCDKDSLIYQSLVIFYEAKYLKEEKKLTDKLNKVIRGTISTKLIKASVNKDSEIWLFEGLSASSGFRNARALNQGCYLLRGKILNCWDLEKTQILENIEMRELYAILKLQFGKDTEKDLPFKFVIIGTDQDQDGVHIAGLILAMFARHFPWIIRKGYIYRALSPIITGMPKKGKELLNFYSQEEFNIWERNNKKEMSNYNFVYGKGLGSMTNDQYKVFLQQQRLIKFTMHDAKDMESIQLWFQKSTEARKVVMMSDSQIIYETE</sequence>
<evidence type="ECO:0000256" key="6">
    <source>
        <dbReference type="ARBA" id="ARBA00022840"/>
    </source>
</evidence>